<keyword evidence="3" id="KW-1003">Cell membrane</keyword>
<feature type="domain" description="ABC transmembrane type-1" evidence="8">
    <location>
        <begin position="82"/>
        <end position="271"/>
    </location>
</feature>
<feature type="transmembrane region" description="Helical" evidence="7">
    <location>
        <begin position="246"/>
        <end position="274"/>
    </location>
</feature>
<dbReference type="RefSeq" id="WP_179578836.1">
    <property type="nucleotide sequence ID" value="NZ_JACCFM010000001.1"/>
</dbReference>
<dbReference type="Gene3D" id="1.10.3720.10">
    <property type="entry name" value="MetI-like"/>
    <property type="match status" value="1"/>
</dbReference>
<evidence type="ECO:0000256" key="7">
    <source>
        <dbReference type="RuleBase" id="RU363032"/>
    </source>
</evidence>
<dbReference type="SUPFAM" id="SSF161098">
    <property type="entry name" value="MetI-like"/>
    <property type="match status" value="1"/>
</dbReference>
<dbReference type="PANTHER" id="PTHR43386">
    <property type="entry name" value="OLIGOPEPTIDE TRANSPORT SYSTEM PERMEASE PROTEIN APPC"/>
    <property type="match status" value="1"/>
</dbReference>
<evidence type="ECO:0000256" key="1">
    <source>
        <dbReference type="ARBA" id="ARBA00004651"/>
    </source>
</evidence>
<dbReference type="GO" id="GO:0005886">
    <property type="term" value="C:plasma membrane"/>
    <property type="evidence" value="ECO:0007669"/>
    <property type="project" value="UniProtKB-SubCell"/>
</dbReference>
<keyword evidence="5 7" id="KW-1133">Transmembrane helix</keyword>
<evidence type="ECO:0000313" key="9">
    <source>
        <dbReference type="EMBL" id="NYJ20192.1"/>
    </source>
</evidence>
<dbReference type="InterPro" id="IPR035906">
    <property type="entry name" value="MetI-like_sf"/>
</dbReference>
<feature type="transmembrane region" description="Helical" evidence="7">
    <location>
        <begin position="202"/>
        <end position="226"/>
    </location>
</feature>
<keyword evidence="4 7" id="KW-0812">Transmembrane</keyword>
<gene>
    <name evidence="9" type="ORF">HNR05_001983</name>
</gene>
<comment type="caution">
    <text evidence="9">The sequence shown here is derived from an EMBL/GenBank/DDBJ whole genome shotgun (WGS) entry which is preliminary data.</text>
</comment>
<feature type="transmembrane region" description="Helical" evidence="7">
    <location>
        <begin position="21"/>
        <end position="44"/>
    </location>
</feature>
<evidence type="ECO:0000256" key="3">
    <source>
        <dbReference type="ARBA" id="ARBA00022475"/>
    </source>
</evidence>
<comment type="subcellular location">
    <subcellularLocation>
        <location evidence="1 7">Cell membrane</location>
        <topology evidence="1 7">Multi-pass membrane protein</topology>
    </subcellularLocation>
</comment>
<evidence type="ECO:0000259" key="8">
    <source>
        <dbReference type="PROSITE" id="PS50928"/>
    </source>
</evidence>
<dbReference type="InterPro" id="IPR000515">
    <property type="entry name" value="MetI-like"/>
</dbReference>
<reference evidence="9 10" key="1">
    <citation type="submission" date="2020-07" db="EMBL/GenBank/DDBJ databases">
        <title>Sequencing the genomes of 1000 actinobacteria strains.</title>
        <authorList>
            <person name="Klenk H.-P."/>
        </authorList>
    </citation>
    <scope>NUCLEOTIDE SEQUENCE [LARGE SCALE GENOMIC DNA]</scope>
    <source>
        <strain evidence="9 10">LI1</strain>
    </source>
</reference>
<comment type="similarity">
    <text evidence="7">Belongs to the binding-protein-dependent transport system permease family.</text>
</comment>
<sequence>MSAVVHADAPAPVRRRTRRSLTLSIGLVCVGLVVVTAIVSLFWLPYPLADTTGTRLEAPSAAHWLGTDKLGRDLLSQLMVGARIALSVGAGAVAIAAVLGIVLGLAAAFATDWLDDTLSAIFDILIAFPVLLLAMLIVAAQGASLWSATLAIGLAMSAIVARLTRVLTKRVLSAQYITAARTSGTGWAGIIRQHVLPNIAPTLGVSLALQFGVAVLAEASLSYLGLGAPPPNASWGRMLQEAQGTVATAPVGAIAPGLALVILVIGVNLVADGLRDVADPTRRRSR</sequence>
<dbReference type="EMBL" id="JACCFM010000001">
    <property type="protein sequence ID" value="NYJ20192.1"/>
    <property type="molecule type" value="Genomic_DNA"/>
</dbReference>
<evidence type="ECO:0000256" key="5">
    <source>
        <dbReference type="ARBA" id="ARBA00022989"/>
    </source>
</evidence>
<evidence type="ECO:0000256" key="4">
    <source>
        <dbReference type="ARBA" id="ARBA00022692"/>
    </source>
</evidence>
<keyword evidence="6 7" id="KW-0472">Membrane</keyword>
<dbReference type="Proteomes" id="UP000537260">
    <property type="component" value="Unassembled WGS sequence"/>
</dbReference>
<dbReference type="PANTHER" id="PTHR43386:SF25">
    <property type="entry name" value="PEPTIDE ABC TRANSPORTER PERMEASE PROTEIN"/>
    <property type="match status" value="1"/>
</dbReference>
<feature type="transmembrane region" description="Helical" evidence="7">
    <location>
        <begin position="120"/>
        <end position="139"/>
    </location>
</feature>
<dbReference type="PROSITE" id="PS50928">
    <property type="entry name" value="ABC_TM1"/>
    <property type="match status" value="1"/>
</dbReference>
<dbReference type="InterPro" id="IPR050366">
    <property type="entry name" value="BP-dependent_transpt_permease"/>
</dbReference>
<dbReference type="GO" id="GO:0055085">
    <property type="term" value="P:transmembrane transport"/>
    <property type="evidence" value="ECO:0007669"/>
    <property type="project" value="InterPro"/>
</dbReference>
<keyword evidence="10" id="KW-1185">Reference proteome</keyword>
<name>A0A7Z0EFX2_9MICO</name>
<protein>
    <submittedName>
        <fullName evidence="9">Peptide/nickel transport system permease protein</fullName>
    </submittedName>
</protein>
<keyword evidence="2 7" id="KW-0813">Transport</keyword>
<dbReference type="Pfam" id="PF00528">
    <property type="entry name" value="BPD_transp_1"/>
    <property type="match status" value="1"/>
</dbReference>
<dbReference type="AlphaFoldDB" id="A0A7Z0EFX2"/>
<evidence type="ECO:0000313" key="10">
    <source>
        <dbReference type="Proteomes" id="UP000537260"/>
    </source>
</evidence>
<organism evidence="9 10">
    <name type="scientific">Glaciibacter psychrotolerans</name>
    <dbReference type="NCBI Taxonomy" id="670054"/>
    <lineage>
        <taxon>Bacteria</taxon>
        <taxon>Bacillati</taxon>
        <taxon>Actinomycetota</taxon>
        <taxon>Actinomycetes</taxon>
        <taxon>Micrococcales</taxon>
        <taxon>Microbacteriaceae</taxon>
        <taxon>Glaciibacter</taxon>
    </lineage>
</organism>
<evidence type="ECO:0000256" key="6">
    <source>
        <dbReference type="ARBA" id="ARBA00023136"/>
    </source>
</evidence>
<dbReference type="CDD" id="cd06261">
    <property type="entry name" value="TM_PBP2"/>
    <property type="match status" value="1"/>
</dbReference>
<feature type="transmembrane region" description="Helical" evidence="7">
    <location>
        <begin position="145"/>
        <end position="163"/>
    </location>
</feature>
<accession>A0A7Z0EFX2</accession>
<feature type="transmembrane region" description="Helical" evidence="7">
    <location>
        <begin position="84"/>
        <end position="108"/>
    </location>
</feature>
<evidence type="ECO:0000256" key="2">
    <source>
        <dbReference type="ARBA" id="ARBA00022448"/>
    </source>
</evidence>
<proteinExistence type="inferred from homology"/>